<name>A0A8T8HYM0_9PSEU</name>
<reference evidence="3 6" key="1">
    <citation type="submission" date="2021-01" db="EMBL/GenBank/DDBJ databases">
        <title>Sequencing the genomes of 1000 actinobacteria strains.</title>
        <authorList>
            <person name="Klenk H.-P."/>
        </authorList>
    </citation>
    <scope>NUCLEOTIDE SEQUENCE [LARGE SCALE GENOMIC DNA]</scope>
    <source>
        <strain evidence="3 6">DSM 44581</strain>
    </source>
</reference>
<dbReference type="AlphaFoldDB" id="A0A8T8HYM0"/>
<evidence type="ECO:0000313" key="4">
    <source>
        <dbReference type="EMBL" id="QTR03642.1"/>
    </source>
</evidence>
<dbReference type="EMBL" id="JAFBCL010000001">
    <property type="protein sequence ID" value="MBM7809296.1"/>
    <property type="molecule type" value="Genomic_DNA"/>
</dbReference>
<dbReference type="Proteomes" id="UP000671828">
    <property type="component" value="Chromosome"/>
</dbReference>
<evidence type="ECO:0000313" key="3">
    <source>
        <dbReference type="EMBL" id="MBM7809296.1"/>
    </source>
</evidence>
<keyword evidence="6" id="KW-1185">Reference proteome</keyword>
<sequence>MRIGVVGGGLAGALLAWRLRQAGDRVRVEVLAGRRAAPDASAVSGGLVRGFERDPAAAALAADSLAEVRGDARLREWAGYREIGSLYVLPGGVDPAGSVRVLQERLPGSAAVVGPAELRRRFGLRDPADDSVGVVERHAGHLSPARLRDSALAWAAAHGVDVVPVDVAPVRGGPEVRTSDGARRRYDALVVAAGAWTPRLVGHGGALRTKQIQYGVHRVDLPGLGVFVDDDTGLYGRPWDGGGFLLGLGCDRWDVAPEEVRPDPALVDRVAVAVRRRFGVVVGGPPERVVASSDCYRDPAGLRLLPVAGWPGVHTFTGGSGGAAKTAVAASRVAAGELLTTLR</sequence>
<accession>A0A8T8HYM0</accession>
<dbReference type="EMBL" id="CP072788">
    <property type="protein sequence ID" value="QTR03642.1"/>
    <property type="molecule type" value="Genomic_DNA"/>
</dbReference>
<dbReference type="GO" id="GO:0005737">
    <property type="term" value="C:cytoplasm"/>
    <property type="evidence" value="ECO:0007669"/>
    <property type="project" value="TreeGrafter"/>
</dbReference>
<dbReference type="Gene3D" id="3.30.9.10">
    <property type="entry name" value="D-Amino Acid Oxidase, subunit A, domain 2"/>
    <property type="match status" value="1"/>
</dbReference>
<organism evidence="4 5">
    <name type="scientific">Saccharothrix algeriensis</name>
    <dbReference type="NCBI Taxonomy" id="173560"/>
    <lineage>
        <taxon>Bacteria</taxon>
        <taxon>Bacillati</taxon>
        <taxon>Actinomycetota</taxon>
        <taxon>Actinomycetes</taxon>
        <taxon>Pseudonocardiales</taxon>
        <taxon>Pseudonocardiaceae</taxon>
        <taxon>Saccharothrix</taxon>
    </lineage>
</organism>
<dbReference type="GO" id="GO:0016491">
    <property type="term" value="F:oxidoreductase activity"/>
    <property type="evidence" value="ECO:0007669"/>
    <property type="project" value="UniProtKB-KW"/>
</dbReference>
<dbReference type="RefSeq" id="WP_204840418.1">
    <property type="nucleotide sequence ID" value="NZ_JAFBCL010000001.1"/>
</dbReference>
<gene>
    <name evidence="4" type="ORF">J7S33_00855</name>
    <name evidence="3" type="ORF">JOE68_000161</name>
</gene>
<dbReference type="Gene3D" id="3.50.50.60">
    <property type="entry name" value="FAD/NAD(P)-binding domain"/>
    <property type="match status" value="1"/>
</dbReference>
<proteinExistence type="predicted"/>
<evidence type="ECO:0000313" key="6">
    <source>
        <dbReference type="Proteomes" id="UP001195724"/>
    </source>
</evidence>
<dbReference type="Pfam" id="PF01266">
    <property type="entry name" value="DAO"/>
    <property type="match status" value="1"/>
</dbReference>
<evidence type="ECO:0000313" key="5">
    <source>
        <dbReference type="Proteomes" id="UP000671828"/>
    </source>
</evidence>
<evidence type="ECO:0000259" key="2">
    <source>
        <dbReference type="Pfam" id="PF01266"/>
    </source>
</evidence>
<dbReference type="SUPFAM" id="SSF51905">
    <property type="entry name" value="FAD/NAD(P)-binding domain"/>
    <property type="match status" value="1"/>
</dbReference>
<dbReference type="InterPro" id="IPR036188">
    <property type="entry name" value="FAD/NAD-bd_sf"/>
</dbReference>
<protein>
    <submittedName>
        <fullName evidence="4">FAD-binding oxidoreductase</fullName>
    </submittedName>
    <submittedName>
        <fullName evidence="3">Glycine/D-amino acid oxidase-like deaminating enzyme</fullName>
    </submittedName>
</protein>
<dbReference type="InterPro" id="IPR006076">
    <property type="entry name" value="FAD-dep_OxRdtase"/>
</dbReference>
<reference evidence="4" key="2">
    <citation type="submission" date="2021-04" db="EMBL/GenBank/DDBJ databases">
        <title>Saccharothrix algeriensis WGS.</title>
        <authorList>
            <person name="Stuskova K."/>
            <person name="Hakalova E."/>
            <person name="Tebbal A.B."/>
            <person name="Eichmeier A."/>
        </authorList>
    </citation>
    <scope>NUCLEOTIDE SEQUENCE</scope>
    <source>
        <strain evidence="4">NRRL B-24137</strain>
    </source>
</reference>
<dbReference type="PANTHER" id="PTHR13847">
    <property type="entry name" value="SARCOSINE DEHYDROGENASE-RELATED"/>
    <property type="match status" value="1"/>
</dbReference>
<evidence type="ECO:0000256" key="1">
    <source>
        <dbReference type="ARBA" id="ARBA00023002"/>
    </source>
</evidence>
<feature type="domain" description="FAD dependent oxidoreductase" evidence="2">
    <location>
        <begin position="3"/>
        <end position="335"/>
    </location>
</feature>
<dbReference type="Proteomes" id="UP001195724">
    <property type="component" value="Unassembled WGS sequence"/>
</dbReference>
<keyword evidence="1" id="KW-0560">Oxidoreductase</keyword>
<dbReference type="PANTHER" id="PTHR13847:SF287">
    <property type="entry name" value="FAD-DEPENDENT OXIDOREDUCTASE DOMAIN-CONTAINING PROTEIN 1"/>
    <property type="match status" value="1"/>
</dbReference>